<evidence type="ECO:0000313" key="1">
    <source>
        <dbReference type="EMBL" id="KAL0312138.1"/>
    </source>
</evidence>
<name>A0AAW2KZY4_SESRA</name>
<protein>
    <submittedName>
        <fullName evidence="1">Uncharacterized protein</fullName>
    </submittedName>
</protein>
<dbReference type="AlphaFoldDB" id="A0AAW2KZY4"/>
<proteinExistence type="predicted"/>
<organism evidence="1">
    <name type="scientific">Sesamum radiatum</name>
    <name type="common">Black benniseed</name>
    <dbReference type="NCBI Taxonomy" id="300843"/>
    <lineage>
        <taxon>Eukaryota</taxon>
        <taxon>Viridiplantae</taxon>
        <taxon>Streptophyta</taxon>
        <taxon>Embryophyta</taxon>
        <taxon>Tracheophyta</taxon>
        <taxon>Spermatophyta</taxon>
        <taxon>Magnoliopsida</taxon>
        <taxon>eudicotyledons</taxon>
        <taxon>Gunneridae</taxon>
        <taxon>Pentapetalae</taxon>
        <taxon>asterids</taxon>
        <taxon>lamiids</taxon>
        <taxon>Lamiales</taxon>
        <taxon>Pedaliaceae</taxon>
        <taxon>Sesamum</taxon>
    </lineage>
</organism>
<sequence length="107" mass="11713">MSCLSSAIYEHFGKRRTQVYGGSRGTGVKALTTLSSSPGEEASPSISFSSSSIKRRKAVAIRRRLRLRPLEGPVDRESALLEVGFGGIIARVIFPPQIERTHQKKNS</sequence>
<reference evidence="1" key="1">
    <citation type="submission" date="2020-06" db="EMBL/GenBank/DDBJ databases">
        <authorList>
            <person name="Li T."/>
            <person name="Hu X."/>
            <person name="Zhang T."/>
            <person name="Song X."/>
            <person name="Zhang H."/>
            <person name="Dai N."/>
            <person name="Sheng W."/>
            <person name="Hou X."/>
            <person name="Wei L."/>
        </authorList>
    </citation>
    <scope>NUCLEOTIDE SEQUENCE</scope>
    <source>
        <strain evidence="1">G02</strain>
        <tissue evidence="1">Leaf</tissue>
    </source>
</reference>
<accession>A0AAW2KZY4</accession>
<dbReference type="EMBL" id="JACGWJ010000026">
    <property type="protein sequence ID" value="KAL0312138.1"/>
    <property type="molecule type" value="Genomic_DNA"/>
</dbReference>
<gene>
    <name evidence="1" type="ORF">Sradi_5613100</name>
</gene>
<reference evidence="1" key="2">
    <citation type="journal article" date="2024" name="Plant">
        <title>Genomic evolution and insights into agronomic trait innovations of Sesamum species.</title>
        <authorList>
            <person name="Miao H."/>
            <person name="Wang L."/>
            <person name="Qu L."/>
            <person name="Liu H."/>
            <person name="Sun Y."/>
            <person name="Le M."/>
            <person name="Wang Q."/>
            <person name="Wei S."/>
            <person name="Zheng Y."/>
            <person name="Lin W."/>
            <person name="Duan Y."/>
            <person name="Cao H."/>
            <person name="Xiong S."/>
            <person name="Wang X."/>
            <person name="Wei L."/>
            <person name="Li C."/>
            <person name="Ma Q."/>
            <person name="Ju M."/>
            <person name="Zhao R."/>
            <person name="Li G."/>
            <person name="Mu C."/>
            <person name="Tian Q."/>
            <person name="Mei H."/>
            <person name="Zhang T."/>
            <person name="Gao T."/>
            <person name="Zhang H."/>
        </authorList>
    </citation>
    <scope>NUCLEOTIDE SEQUENCE</scope>
    <source>
        <strain evidence="1">G02</strain>
    </source>
</reference>
<comment type="caution">
    <text evidence="1">The sequence shown here is derived from an EMBL/GenBank/DDBJ whole genome shotgun (WGS) entry which is preliminary data.</text>
</comment>